<dbReference type="Proteomes" id="UP000005435">
    <property type="component" value="Chromosome"/>
</dbReference>
<dbReference type="RefSeq" id="WP_014256924.1">
    <property type="nucleotide sequence ID" value="NC_016627.1"/>
</dbReference>
<proteinExistence type="predicted"/>
<name>G8M3A4_ACECE</name>
<organism evidence="1 2">
    <name type="scientific">Acetivibrio clariflavus (strain DSM 19732 / NBRC 101661 / EBR45)</name>
    <name type="common">Clostridium clariflavum</name>
    <dbReference type="NCBI Taxonomy" id="720554"/>
    <lineage>
        <taxon>Bacteria</taxon>
        <taxon>Bacillati</taxon>
        <taxon>Bacillota</taxon>
        <taxon>Clostridia</taxon>
        <taxon>Eubacteriales</taxon>
        <taxon>Oscillospiraceae</taxon>
        <taxon>Acetivibrio</taxon>
    </lineage>
</organism>
<sequence length="47" mass="5330">MTTINCSSNCIHQKDGKCSLDNVAMNSTLSTKDCIFYEEDVKKKKKE</sequence>
<dbReference type="KEGG" id="ccl:Clocl_3988"/>
<keyword evidence="2" id="KW-1185">Reference proteome</keyword>
<evidence type="ECO:0000313" key="1">
    <source>
        <dbReference type="EMBL" id="AEV70424.1"/>
    </source>
</evidence>
<evidence type="ECO:0000313" key="2">
    <source>
        <dbReference type="Proteomes" id="UP000005435"/>
    </source>
</evidence>
<protein>
    <recommendedName>
        <fullName evidence="3">Hydroxymyristoyl-ACP dehydratase</fullName>
    </recommendedName>
</protein>
<reference evidence="2" key="1">
    <citation type="submission" date="2011-12" db="EMBL/GenBank/DDBJ databases">
        <title>Complete sequence of Clostridium clariflavum DSM 19732.</title>
        <authorList>
            <consortium name="US DOE Joint Genome Institute"/>
            <person name="Lucas S."/>
            <person name="Han J."/>
            <person name="Lapidus A."/>
            <person name="Cheng J.-F."/>
            <person name="Goodwin L."/>
            <person name="Pitluck S."/>
            <person name="Peters L."/>
            <person name="Teshima H."/>
            <person name="Detter J.C."/>
            <person name="Han C."/>
            <person name="Tapia R."/>
            <person name="Land M."/>
            <person name="Hauser L."/>
            <person name="Kyrpides N."/>
            <person name="Ivanova N."/>
            <person name="Pagani I."/>
            <person name="Kitzmiller T."/>
            <person name="Lynd L."/>
            <person name="Izquierdo J."/>
            <person name="Woyke T."/>
        </authorList>
    </citation>
    <scope>NUCLEOTIDE SEQUENCE [LARGE SCALE GENOMIC DNA]</scope>
    <source>
        <strain evidence="2">DSM 19732 / NBRC 101661 / EBR45</strain>
    </source>
</reference>
<dbReference type="HOGENOM" id="CLU_3166411_0_0_9"/>
<dbReference type="EMBL" id="CP003065">
    <property type="protein sequence ID" value="AEV70424.1"/>
    <property type="molecule type" value="Genomic_DNA"/>
</dbReference>
<accession>G8M3A4</accession>
<reference evidence="1 2" key="2">
    <citation type="journal article" date="2012" name="Stand. Genomic Sci.">
        <title>Complete Genome Sequence of Clostridium clariflavum DSM 19732.</title>
        <authorList>
            <person name="Izquierdo J.A."/>
            <person name="Goodwin L."/>
            <person name="Davenport K.W."/>
            <person name="Teshima H."/>
            <person name="Bruce D."/>
            <person name="Detter C."/>
            <person name="Tapia R."/>
            <person name="Han S."/>
            <person name="Land M."/>
            <person name="Hauser L."/>
            <person name="Jeffries C.D."/>
            <person name="Han J."/>
            <person name="Pitluck S."/>
            <person name="Nolan M."/>
            <person name="Chen A."/>
            <person name="Huntemann M."/>
            <person name="Mavromatis K."/>
            <person name="Mikhailova N."/>
            <person name="Liolios K."/>
            <person name="Woyke T."/>
            <person name="Lynd L.R."/>
        </authorList>
    </citation>
    <scope>NUCLEOTIDE SEQUENCE [LARGE SCALE GENOMIC DNA]</scope>
    <source>
        <strain evidence="2">DSM 19732 / NBRC 101661 / EBR45</strain>
    </source>
</reference>
<gene>
    <name evidence="1" type="ordered locus">Clocl_3988</name>
</gene>
<dbReference type="AlphaFoldDB" id="G8M3A4"/>
<evidence type="ECO:0008006" key="3">
    <source>
        <dbReference type="Google" id="ProtNLM"/>
    </source>
</evidence>